<keyword evidence="1" id="KW-0614">Plasmid</keyword>
<protein>
    <submittedName>
        <fullName evidence="1">Putative plasmid-associated protein</fullName>
    </submittedName>
</protein>
<dbReference type="AlphaFoldDB" id="A0A089RZM0"/>
<organism evidence="1 2">
    <name type="scientific">Ligilactobacillus salivarius</name>
    <dbReference type="NCBI Taxonomy" id="1624"/>
    <lineage>
        <taxon>Bacteria</taxon>
        <taxon>Bacillati</taxon>
        <taxon>Bacillota</taxon>
        <taxon>Bacilli</taxon>
        <taxon>Lactobacillales</taxon>
        <taxon>Lactobacillaceae</taxon>
        <taxon>Ligilactobacillus</taxon>
    </lineage>
</organism>
<dbReference type="Proteomes" id="UP000029488">
    <property type="component" value="Plasmid pLMP1046"/>
</dbReference>
<accession>A0A089RZM0</accession>
<gene>
    <name evidence="1" type="ORF">LSJ_4050</name>
</gene>
<dbReference type="EMBL" id="CP007649">
    <property type="protein sequence ID" value="AIR11827.1"/>
    <property type="molecule type" value="Genomic_DNA"/>
</dbReference>
<dbReference type="RefSeq" id="WP_044005968.1">
    <property type="nucleotide sequence ID" value="NZ_CP007649.1"/>
</dbReference>
<dbReference type="KEGG" id="lsj:LSJ_4050"/>
<geneLocation type="plasmid" evidence="1 2">
    <name>pLMP1046</name>
</geneLocation>
<proteinExistence type="predicted"/>
<name>A0A089RZM0_9LACO</name>
<reference evidence="1 2" key="1">
    <citation type="journal article" date="2014" name="BMC Genomics">
        <title>Unusual genome complexity in Lactobacillus salivarius JCM1046.</title>
        <authorList>
            <person name="Raftis E.J."/>
            <person name="Forde B.M."/>
            <person name="Claesson M.J."/>
            <person name="O'Toole P.W."/>
        </authorList>
    </citation>
    <scope>NUCLEOTIDE SEQUENCE [LARGE SCALE GENOMIC DNA]</scope>
    <source>
        <strain evidence="1 2">JCM1046</strain>
        <plasmid evidence="1 2">pLMP1046</plasmid>
    </source>
</reference>
<evidence type="ECO:0000313" key="1">
    <source>
        <dbReference type="EMBL" id="AIR11827.1"/>
    </source>
</evidence>
<evidence type="ECO:0000313" key="2">
    <source>
        <dbReference type="Proteomes" id="UP000029488"/>
    </source>
</evidence>
<sequence>MKLVSKNNPRLKEKVVTSCITITRSNFKDPDLKAKDIINVDDKNYIVLHIISIKITNRVKFRIEYKVVVQDLNINVRLFDKVDPYEDIFEKTYTIKVGEFFKCDKSMQLTVVDTPEGNFTFTYVLDQVKSTRVKYPDIYVIAEYKYVHIVNQDEINNILYKEKIKKFTLIQ</sequence>